<evidence type="ECO:0008006" key="8">
    <source>
        <dbReference type="Google" id="ProtNLM"/>
    </source>
</evidence>
<dbReference type="InterPro" id="IPR044159">
    <property type="entry name" value="IQM"/>
</dbReference>
<dbReference type="GO" id="GO:0005737">
    <property type="term" value="C:cytoplasm"/>
    <property type="evidence" value="ECO:0007669"/>
    <property type="project" value="UniProtKB-SubCell"/>
</dbReference>
<feature type="compositionally biased region" description="Polar residues" evidence="5">
    <location>
        <begin position="550"/>
        <end position="562"/>
    </location>
</feature>
<evidence type="ECO:0000256" key="4">
    <source>
        <dbReference type="ARBA" id="ARBA00023242"/>
    </source>
</evidence>
<organism evidence="6 7">
    <name type="scientific">Zingiber officinale</name>
    <name type="common">Ginger</name>
    <name type="synonym">Amomum zingiber</name>
    <dbReference type="NCBI Taxonomy" id="94328"/>
    <lineage>
        <taxon>Eukaryota</taxon>
        <taxon>Viridiplantae</taxon>
        <taxon>Streptophyta</taxon>
        <taxon>Embryophyta</taxon>
        <taxon>Tracheophyta</taxon>
        <taxon>Spermatophyta</taxon>
        <taxon>Magnoliopsida</taxon>
        <taxon>Liliopsida</taxon>
        <taxon>Zingiberales</taxon>
        <taxon>Zingiberaceae</taxon>
        <taxon>Zingiber</taxon>
    </lineage>
</organism>
<keyword evidence="4" id="KW-0539">Nucleus</keyword>
<dbReference type="GO" id="GO:0005634">
    <property type="term" value="C:nucleus"/>
    <property type="evidence" value="ECO:0007669"/>
    <property type="project" value="UniProtKB-SubCell"/>
</dbReference>
<dbReference type="PANTHER" id="PTHR31250:SF27">
    <property type="entry name" value="IQ DOMAIN-CONTAINING PROTEIN IQM5"/>
    <property type="match status" value="1"/>
</dbReference>
<dbReference type="PANTHER" id="PTHR31250">
    <property type="entry name" value="IQ DOMAIN-CONTAINING PROTEIN IQM3"/>
    <property type="match status" value="1"/>
</dbReference>
<evidence type="ECO:0000256" key="5">
    <source>
        <dbReference type="SAM" id="MobiDB-lite"/>
    </source>
</evidence>
<gene>
    <name evidence="6" type="ORF">ZIOFF_072320</name>
</gene>
<dbReference type="AlphaFoldDB" id="A0A8J5C9Y0"/>
<name>A0A8J5C9Y0_ZINOF</name>
<dbReference type="Proteomes" id="UP000734854">
    <property type="component" value="Unassembled WGS sequence"/>
</dbReference>
<reference evidence="6 7" key="1">
    <citation type="submission" date="2020-08" db="EMBL/GenBank/DDBJ databases">
        <title>Plant Genome Project.</title>
        <authorList>
            <person name="Zhang R.-G."/>
        </authorList>
    </citation>
    <scope>NUCLEOTIDE SEQUENCE [LARGE SCALE GENOMIC DNA]</scope>
    <source>
        <tissue evidence="6">Rhizome</tissue>
    </source>
</reference>
<evidence type="ECO:0000256" key="1">
    <source>
        <dbReference type="ARBA" id="ARBA00004123"/>
    </source>
</evidence>
<keyword evidence="3" id="KW-0963">Cytoplasm</keyword>
<evidence type="ECO:0000256" key="2">
    <source>
        <dbReference type="ARBA" id="ARBA00004496"/>
    </source>
</evidence>
<proteinExistence type="predicted"/>
<comment type="caution">
    <text evidence="6">The sequence shown here is derived from an EMBL/GenBank/DDBJ whole genome shotgun (WGS) entry which is preliminary data.</text>
</comment>
<accession>A0A8J5C9Y0</accession>
<evidence type="ECO:0000313" key="7">
    <source>
        <dbReference type="Proteomes" id="UP000734854"/>
    </source>
</evidence>
<feature type="region of interest" description="Disordered" evidence="5">
    <location>
        <begin position="522"/>
        <end position="562"/>
    </location>
</feature>
<comment type="subcellular location">
    <subcellularLocation>
        <location evidence="2">Cytoplasm</location>
    </subcellularLocation>
    <subcellularLocation>
        <location evidence="1">Nucleus</location>
    </subcellularLocation>
</comment>
<sequence>MEVDSKLIQFCLTGTFEARVESMSPSLSFHSWCSMECVGSKLFDLAGAENLMMKSCSCGEKDINSMTLSPVRLKLDDPSEKMDPGVPNGSVMNKSLSFKNWEPQLPKLEPSFSFKNRMADEHNNEVVSRKRFNFVISDLKLPHQRRLPGQFTSPRPLSELDAAATKLQKVYKSYRTRRNLADCAVVIEELWWKALDFASLKHSSVSFFDVEKPQTAVSRWARALTRAAKLGKGLSKDENGQKLALQHWLEAIDPRHRYGHNLQFYYDVWFKSESTQPFFYWLDVGDGREINLEKCPRSKLQNQCIKYLGPNEREAYEVIVRNGKLIFKKSGLPISTTEGSKWIFVLSTTRVLYVGQKKKGSFQHSSFLAGGATTAAGRLVAAEGVLKAIWPYSGHYLPTEENFKEFIIFLQDNNVDLTDVKRCSVDDDDYTSFKERTNGMAVAAETSKLPRASAVTETVEDSDRQTEKKVDNALAAKLNDRLSCKWTTASGARIGCVRDYPVDLQSKALEQVNLSPRVTIPPKLLPVPSPRPSPGLRLSPRLQYMGIPSPTASRTLPPQSKR</sequence>
<dbReference type="EMBL" id="JACMSC010000021">
    <property type="protein sequence ID" value="KAG6471219.1"/>
    <property type="molecule type" value="Genomic_DNA"/>
</dbReference>
<evidence type="ECO:0000313" key="6">
    <source>
        <dbReference type="EMBL" id="KAG6471219.1"/>
    </source>
</evidence>
<evidence type="ECO:0000256" key="3">
    <source>
        <dbReference type="ARBA" id="ARBA00022490"/>
    </source>
</evidence>
<keyword evidence="7" id="KW-1185">Reference proteome</keyword>
<feature type="compositionally biased region" description="Pro residues" evidence="5">
    <location>
        <begin position="523"/>
        <end position="533"/>
    </location>
</feature>
<protein>
    <recommendedName>
        <fullName evidence="8">IQ domain-containing protein IQM1-like</fullName>
    </recommendedName>
</protein>